<keyword evidence="8" id="KW-0283">Flagellar rotation</keyword>
<evidence type="ECO:0000259" key="14">
    <source>
        <dbReference type="Pfam" id="PF01052"/>
    </source>
</evidence>
<feature type="domain" description="Flagellar motor switch protein FliN-like C-terminal" evidence="14">
    <location>
        <begin position="298"/>
        <end position="369"/>
    </location>
</feature>
<feature type="region of interest" description="Disordered" evidence="13">
    <location>
        <begin position="1"/>
        <end position="57"/>
    </location>
</feature>
<sequence>MADEEEQNISEEPSTEGASKTEEQPSEGNEGATQEETAEEPSKEAGAAQGEDDSQEALDQSAIDAMLGDTFAGSSVREESGIERVIKTGFVAYERMPMLENVFDRFVRFLSSKLLGFTNDTVDITLESMRSLRFGDYMQEVPSSSVFNVFKAEQWKNYGLLIFDASLSYSIVDILMGGQRGSKLKIIENRPPTALERALIEKLATISLTELSEAFVPVGDINLHFERLEISSSFATIVRPSNAAVTARFHVDMGDRSGNMDLILPYATLEPVREKLSQQFMGENFGSDSAWEDYLISEIMETSITMSTVFEETYLPLSQILDLKKGSVLHLPHKRGAPYQVQMECDDTPMFIGTLGKANNMQVVRIDQRLIPPEDEIHTAADLGIFRDSTHKSADQQQ</sequence>
<dbReference type="InterPro" id="IPR001689">
    <property type="entry name" value="Flag_FliM"/>
</dbReference>
<keyword evidence="9" id="KW-0472">Membrane</keyword>
<dbReference type="Pfam" id="PF02154">
    <property type="entry name" value="FliM"/>
    <property type="match status" value="1"/>
</dbReference>
<keyword evidence="15" id="KW-0282">Flagellum</keyword>
<keyword evidence="15" id="KW-0969">Cilium</keyword>
<dbReference type="CDD" id="cd17908">
    <property type="entry name" value="FliM"/>
    <property type="match status" value="1"/>
</dbReference>
<comment type="function">
    <text evidence="11">FliM is one of three proteins (FliG, FliN, FliM) that forms the rotor-mounted switch complex (C ring), located at the base of the basal body. This complex interacts with the CheY and CheZ chemotaxis proteins, in addition to contacting components of the motor that determine the direction of flagellar rotation.</text>
</comment>
<evidence type="ECO:0000256" key="3">
    <source>
        <dbReference type="ARBA" id="ARBA00011049"/>
    </source>
</evidence>
<proteinExistence type="inferred from homology"/>
<dbReference type="Gene3D" id="2.30.330.10">
    <property type="entry name" value="SpoA-like"/>
    <property type="match status" value="1"/>
</dbReference>
<evidence type="ECO:0000256" key="13">
    <source>
        <dbReference type="SAM" id="MobiDB-lite"/>
    </source>
</evidence>
<evidence type="ECO:0000256" key="11">
    <source>
        <dbReference type="ARBA" id="ARBA00025044"/>
    </source>
</evidence>
<keyword evidence="16" id="KW-1185">Reference proteome</keyword>
<evidence type="ECO:0000313" key="15">
    <source>
        <dbReference type="EMBL" id="GBQ05900.1"/>
    </source>
</evidence>
<comment type="subcellular location">
    <subcellularLocation>
        <location evidence="1">Bacterial flagellum basal body</location>
    </subcellularLocation>
    <subcellularLocation>
        <location evidence="2">Cell inner membrane</location>
        <topology evidence="2">Peripheral membrane protein</topology>
    </subcellularLocation>
</comment>
<accession>A0ABQ0P103</accession>
<comment type="caution">
    <text evidence="15">The sequence shown here is derived from an EMBL/GenBank/DDBJ whole genome shotgun (WGS) entry which is preliminary data.</text>
</comment>
<dbReference type="PRINTS" id="PR00955">
    <property type="entry name" value="FLGMOTORFLIM"/>
</dbReference>
<evidence type="ECO:0000256" key="1">
    <source>
        <dbReference type="ARBA" id="ARBA00004117"/>
    </source>
</evidence>
<dbReference type="InterPro" id="IPR028976">
    <property type="entry name" value="CheC-like_sf"/>
</dbReference>
<name>A0ABQ0P103_9PROT</name>
<dbReference type="InterPro" id="IPR036429">
    <property type="entry name" value="SpoA-like_sf"/>
</dbReference>
<evidence type="ECO:0000256" key="9">
    <source>
        <dbReference type="ARBA" id="ARBA00023136"/>
    </source>
</evidence>
<protein>
    <recommendedName>
        <fullName evidence="4 12">Flagellar motor switch protein FliM</fullName>
    </recommendedName>
</protein>
<comment type="similarity">
    <text evidence="3">Belongs to the FliM family.</text>
</comment>
<evidence type="ECO:0000256" key="5">
    <source>
        <dbReference type="ARBA" id="ARBA00022475"/>
    </source>
</evidence>
<dbReference type="EMBL" id="BAQD01000007">
    <property type="protein sequence ID" value="GBQ05900.1"/>
    <property type="molecule type" value="Genomic_DNA"/>
</dbReference>
<dbReference type="Gene3D" id="3.40.1550.10">
    <property type="entry name" value="CheC-like"/>
    <property type="match status" value="1"/>
</dbReference>
<evidence type="ECO:0000256" key="8">
    <source>
        <dbReference type="ARBA" id="ARBA00022779"/>
    </source>
</evidence>
<keyword evidence="15" id="KW-0966">Cell projection</keyword>
<keyword evidence="6" id="KW-0145">Chemotaxis</keyword>
<keyword evidence="10" id="KW-0975">Bacterial flagellum</keyword>
<keyword evidence="7" id="KW-0997">Cell inner membrane</keyword>
<keyword evidence="5" id="KW-1003">Cell membrane</keyword>
<evidence type="ECO:0000256" key="4">
    <source>
        <dbReference type="ARBA" id="ARBA00021898"/>
    </source>
</evidence>
<dbReference type="Pfam" id="PF01052">
    <property type="entry name" value="FliMN_C"/>
    <property type="match status" value="1"/>
</dbReference>
<evidence type="ECO:0000256" key="2">
    <source>
        <dbReference type="ARBA" id="ARBA00004417"/>
    </source>
</evidence>
<evidence type="ECO:0000256" key="7">
    <source>
        <dbReference type="ARBA" id="ARBA00022519"/>
    </source>
</evidence>
<dbReference type="RefSeq" id="WP_018980906.1">
    <property type="nucleotide sequence ID" value="NZ_BAQD01000007.1"/>
</dbReference>
<evidence type="ECO:0000256" key="12">
    <source>
        <dbReference type="NCBIfam" id="TIGR01397"/>
    </source>
</evidence>
<dbReference type="PANTHER" id="PTHR30034:SF3">
    <property type="entry name" value="FLAGELLAR MOTOR SWITCH PROTEIN FLIM"/>
    <property type="match status" value="1"/>
</dbReference>
<dbReference type="SUPFAM" id="SSF101801">
    <property type="entry name" value="Surface presentation of antigens (SPOA)"/>
    <property type="match status" value="1"/>
</dbReference>
<reference evidence="15" key="1">
    <citation type="submission" date="2013-04" db="EMBL/GenBank/DDBJ databases">
        <title>The genome sequencing project of 58 acetic acid bacteria.</title>
        <authorList>
            <person name="Okamoto-Kainuma A."/>
            <person name="Ishikawa M."/>
            <person name="Umino S."/>
            <person name="Koizumi Y."/>
            <person name="Shiwa Y."/>
            <person name="Yoshikawa H."/>
            <person name="Matsutani M."/>
            <person name="Matsushita K."/>
        </authorList>
    </citation>
    <scope>NUCLEOTIDE SEQUENCE</scope>
    <source>
        <strain evidence="15">DSM 15669</strain>
    </source>
</reference>
<dbReference type="SUPFAM" id="SSF103039">
    <property type="entry name" value="CheC-like"/>
    <property type="match status" value="1"/>
</dbReference>
<gene>
    <name evidence="15" type="ORF">AA15669_0690</name>
</gene>
<dbReference type="InterPro" id="IPR001543">
    <property type="entry name" value="FliN-like_C"/>
</dbReference>
<evidence type="ECO:0000256" key="10">
    <source>
        <dbReference type="ARBA" id="ARBA00023143"/>
    </source>
</evidence>
<evidence type="ECO:0000256" key="6">
    <source>
        <dbReference type="ARBA" id="ARBA00022500"/>
    </source>
</evidence>
<evidence type="ECO:0000313" key="16">
    <source>
        <dbReference type="Proteomes" id="UP001062901"/>
    </source>
</evidence>
<organism evidence="15 16">
    <name type="scientific">Saccharibacter floricola DSM 15669</name>
    <dbReference type="NCBI Taxonomy" id="1123227"/>
    <lineage>
        <taxon>Bacteria</taxon>
        <taxon>Pseudomonadati</taxon>
        <taxon>Pseudomonadota</taxon>
        <taxon>Alphaproteobacteria</taxon>
        <taxon>Acetobacterales</taxon>
        <taxon>Acetobacteraceae</taxon>
        <taxon>Saccharibacter</taxon>
    </lineage>
</organism>
<dbReference type="NCBIfam" id="TIGR01397">
    <property type="entry name" value="fliM_switch"/>
    <property type="match status" value="1"/>
</dbReference>
<dbReference type="PANTHER" id="PTHR30034">
    <property type="entry name" value="FLAGELLAR MOTOR SWITCH PROTEIN FLIM"/>
    <property type="match status" value="1"/>
</dbReference>
<dbReference type="Proteomes" id="UP001062901">
    <property type="component" value="Unassembled WGS sequence"/>
</dbReference>